<feature type="compositionally biased region" description="Low complexity" evidence="1">
    <location>
        <begin position="200"/>
        <end position="210"/>
    </location>
</feature>
<dbReference type="CTD" id="20206060"/>
<dbReference type="EnsemblMetazoa" id="HelroT177039">
    <property type="protein sequence ID" value="HelroP177039"/>
    <property type="gene ID" value="HelroG177039"/>
</dbReference>
<reference evidence="4" key="1">
    <citation type="submission" date="2012-12" db="EMBL/GenBank/DDBJ databases">
        <authorList>
            <person name="Hellsten U."/>
            <person name="Grimwood J."/>
            <person name="Chapman J.A."/>
            <person name="Shapiro H."/>
            <person name="Aerts A."/>
            <person name="Otillar R.P."/>
            <person name="Terry A.Y."/>
            <person name="Boore J.L."/>
            <person name="Simakov O."/>
            <person name="Marletaz F."/>
            <person name="Cho S.-J."/>
            <person name="Edsinger-Gonzales E."/>
            <person name="Havlak P."/>
            <person name="Kuo D.-H."/>
            <person name="Larsson T."/>
            <person name="Lv J."/>
            <person name="Arendt D."/>
            <person name="Savage R."/>
            <person name="Osoegawa K."/>
            <person name="de Jong P."/>
            <person name="Lindberg D.R."/>
            <person name="Seaver E.C."/>
            <person name="Weisblat D.A."/>
            <person name="Putnam N.H."/>
            <person name="Grigoriev I.V."/>
            <person name="Rokhsar D.S."/>
        </authorList>
    </citation>
    <scope>NUCLEOTIDE SEQUENCE</scope>
</reference>
<feature type="compositionally biased region" description="Basic and acidic residues" evidence="1">
    <location>
        <begin position="261"/>
        <end position="318"/>
    </location>
</feature>
<reference evidence="2 4" key="2">
    <citation type="journal article" date="2013" name="Nature">
        <title>Insights into bilaterian evolution from three spiralian genomes.</title>
        <authorList>
            <person name="Simakov O."/>
            <person name="Marletaz F."/>
            <person name="Cho S.J."/>
            <person name="Edsinger-Gonzales E."/>
            <person name="Havlak P."/>
            <person name="Hellsten U."/>
            <person name="Kuo D.H."/>
            <person name="Larsson T."/>
            <person name="Lv J."/>
            <person name="Arendt D."/>
            <person name="Savage R."/>
            <person name="Osoegawa K."/>
            <person name="de Jong P."/>
            <person name="Grimwood J."/>
            <person name="Chapman J.A."/>
            <person name="Shapiro H."/>
            <person name="Aerts A."/>
            <person name="Otillar R.P."/>
            <person name="Terry A.Y."/>
            <person name="Boore J.L."/>
            <person name="Grigoriev I.V."/>
            <person name="Lindberg D.R."/>
            <person name="Seaver E.C."/>
            <person name="Weisblat D.A."/>
            <person name="Putnam N.H."/>
            <person name="Rokhsar D.S."/>
        </authorList>
    </citation>
    <scope>NUCLEOTIDE SEQUENCE</scope>
</reference>
<evidence type="ECO:0000313" key="3">
    <source>
        <dbReference type="EnsemblMetazoa" id="HelroP177039"/>
    </source>
</evidence>
<reference evidence="3" key="3">
    <citation type="submission" date="2015-06" db="UniProtKB">
        <authorList>
            <consortium name="EnsemblMetazoa"/>
        </authorList>
    </citation>
    <scope>IDENTIFICATION</scope>
</reference>
<feature type="region of interest" description="Disordered" evidence="1">
    <location>
        <begin position="200"/>
        <end position="384"/>
    </location>
</feature>
<name>T1FB61_HELRO</name>
<evidence type="ECO:0000313" key="2">
    <source>
        <dbReference type="EMBL" id="ESN98560.1"/>
    </source>
</evidence>
<dbReference type="AlphaFoldDB" id="T1FB61"/>
<gene>
    <name evidence="3" type="primary">20206060</name>
    <name evidence="2" type="ORF">HELRODRAFT_177039</name>
</gene>
<proteinExistence type="predicted"/>
<evidence type="ECO:0000256" key="1">
    <source>
        <dbReference type="SAM" id="MobiDB-lite"/>
    </source>
</evidence>
<feature type="region of interest" description="Disordered" evidence="1">
    <location>
        <begin position="1"/>
        <end position="52"/>
    </location>
</feature>
<dbReference type="RefSeq" id="XP_009023497.1">
    <property type="nucleotide sequence ID" value="XM_009025249.1"/>
</dbReference>
<feature type="compositionally biased region" description="Low complexity" evidence="1">
    <location>
        <begin position="220"/>
        <end position="232"/>
    </location>
</feature>
<dbReference type="HOGENOM" id="CLU_652629_0_0_1"/>
<feature type="compositionally biased region" description="Basic and acidic residues" evidence="1">
    <location>
        <begin position="361"/>
        <end position="376"/>
    </location>
</feature>
<evidence type="ECO:0000313" key="4">
    <source>
        <dbReference type="Proteomes" id="UP000015101"/>
    </source>
</evidence>
<accession>T1FB61</accession>
<dbReference type="GeneID" id="20206060"/>
<protein>
    <submittedName>
        <fullName evidence="2 3">Uncharacterized protein</fullName>
    </submittedName>
</protein>
<dbReference type="EMBL" id="KB097144">
    <property type="protein sequence ID" value="ESN98560.1"/>
    <property type="molecule type" value="Genomic_DNA"/>
</dbReference>
<dbReference type="InParanoid" id="T1FB61"/>
<organism evidence="3 4">
    <name type="scientific">Helobdella robusta</name>
    <name type="common">Californian leech</name>
    <dbReference type="NCBI Taxonomy" id="6412"/>
    <lineage>
        <taxon>Eukaryota</taxon>
        <taxon>Metazoa</taxon>
        <taxon>Spiralia</taxon>
        <taxon>Lophotrochozoa</taxon>
        <taxon>Annelida</taxon>
        <taxon>Clitellata</taxon>
        <taxon>Hirudinea</taxon>
        <taxon>Rhynchobdellida</taxon>
        <taxon>Glossiphoniidae</taxon>
        <taxon>Helobdella</taxon>
    </lineage>
</organism>
<dbReference type="Proteomes" id="UP000015101">
    <property type="component" value="Unassembled WGS sequence"/>
</dbReference>
<dbReference type="KEGG" id="hro:HELRODRAFT_177039"/>
<dbReference type="EMBL" id="AMQM01005916">
    <property type="status" value="NOT_ANNOTATED_CDS"/>
    <property type="molecule type" value="Genomic_DNA"/>
</dbReference>
<feature type="compositionally biased region" description="Low complexity" evidence="1">
    <location>
        <begin position="331"/>
        <end position="360"/>
    </location>
</feature>
<sequence>MSASNEANSGARPKRRSSQNSIRTDEFSDMTYRQFYPSNRNRRRNRVNLNQRLNATNQSAFMDWEELPMDDDDESNGYTRFAMLSLDPLTGEPDNSIPQTPGFYYCYIDDVLADGKYQIITLKKTKKFLFSPPPLSAAARGIMKRKSSSSGKCADNFYDTPTTTMAPIKINETATMTSSSAFKTNQNEIKAALSASSSCSSLSSLSSLSSDELDDKDFESLPTPASLTLSSLKFERGEPSNDKKDDTSDKKEDTNGINDGTNDKKDDTSDKNEDTNDKKNNTSDKNEDTNDKKDEGTNDKNDDLKDSGDIYGDNDHINIDSNNNDDDSKDISNNYINDRNGDVMGDNNNDNIKNSNNFNDIKGRNNDKKNGIKDNNDTNDENDITGCDINSNYDPINNDLKGDNHNLRLIDNNIGHGCFMM</sequence>
<feature type="compositionally biased region" description="Basic and acidic residues" evidence="1">
    <location>
        <begin position="233"/>
        <end position="254"/>
    </location>
</feature>
<keyword evidence="4" id="KW-1185">Reference proteome</keyword>